<dbReference type="EMBL" id="CP027806">
    <property type="protein sequence ID" value="AXI99838.1"/>
    <property type="molecule type" value="Genomic_DNA"/>
</dbReference>
<feature type="chain" id="PRO_5016981093" evidence="2">
    <location>
        <begin position="25"/>
        <end position="167"/>
    </location>
</feature>
<dbReference type="PROSITE" id="PS51257">
    <property type="entry name" value="PROKAR_LIPOPROTEIN"/>
    <property type="match status" value="1"/>
</dbReference>
<keyword evidence="5" id="KW-1185">Reference proteome</keyword>
<reference evidence="4 5" key="1">
    <citation type="submission" date="2018-03" db="EMBL/GenBank/DDBJ databases">
        <title>Phenotypic and genomic properties of Cyclonatronum proteinivorum gen. nov., sp. nov., a haloalkaliphilic bacteroidete from soda lakes possessing Na+-translocating rhodopsin.</title>
        <authorList>
            <person name="Toshchakov S.V."/>
            <person name="Korzhenkov A."/>
            <person name="Samarov N.I."/>
            <person name="Kublanov I.V."/>
            <person name="Muntyan M.S."/>
            <person name="Sorokin D.Y."/>
        </authorList>
    </citation>
    <scope>NUCLEOTIDE SEQUENCE [LARGE SCALE GENOMIC DNA]</scope>
    <source>
        <strain evidence="4 5">Omega</strain>
    </source>
</reference>
<evidence type="ECO:0000313" key="4">
    <source>
        <dbReference type="EMBL" id="AXI99838.1"/>
    </source>
</evidence>
<dbReference type="Pfam" id="PF03795">
    <property type="entry name" value="YCII"/>
    <property type="match status" value="1"/>
</dbReference>
<keyword evidence="2" id="KW-0732">Signal</keyword>
<sequence>MNKMLFLLTVAVILGGCSASSDHAGDEAGLQTPLTESGTQLFDAALAEELGADLYGMRLYVMAFLKAGPNQEMSAEQAAELQRGHMAHIRQLAEAGELILAGPFVGSADVRGIFLFRTDSVEHARTLTAQDPAVAAGRLEMELHQWYGSAALLQTPDFHARIARENP</sequence>
<dbReference type="RefSeq" id="WP_240644817.1">
    <property type="nucleotide sequence ID" value="NZ_CP027806.1"/>
</dbReference>
<evidence type="ECO:0000259" key="3">
    <source>
        <dbReference type="Pfam" id="PF03795"/>
    </source>
</evidence>
<dbReference type="SUPFAM" id="SSF54909">
    <property type="entry name" value="Dimeric alpha+beta barrel"/>
    <property type="match status" value="1"/>
</dbReference>
<gene>
    <name evidence="4" type="ORF">CYPRO_0554</name>
</gene>
<dbReference type="AlphaFoldDB" id="A0A345UH87"/>
<evidence type="ECO:0000313" key="5">
    <source>
        <dbReference type="Proteomes" id="UP000254808"/>
    </source>
</evidence>
<comment type="similarity">
    <text evidence="1">Belongs to the YciI family.</text>
</comment>
<dbReference type="KEGG" id="cprv:CYPRO_0554"/>
<feature type="domain" description="YCII-related" evidence="3">
    <location>
        <begin position="62"/>
        <end position="139"/>
    </location>
</feature>
<feature type="signal peptide" evidence="2">
    <location>
        <begin position="1"/>
        <end position="24"/>
    </location>
</feature>
<evidence type="ECO:0000256" key="2">
    <source>
        <dbReference type="SAM" id="SignalP"/>
    </source>
</evidence>
<protein>
    <submittedName>
        <fullName evidence="4">Putative conserved protein YciI, contains a putative active-site phosphohistidine</fullName>
    </submittedName>
</protein>
<proteinExistence type="inferred from homology"/>
<dbReference type="InterPro" id="IPR005545">
    <property type="entry name" value="YCII"/>
</dbReference>
<name>A0A345UH87_9BACT</name>
<dbReference type="Gene3D" id="3.30.70.1060">
    <property type="entry name" value="Dimeric alpha+beta barrel"/>
    <property type="match status" value="1"/>
</dbReference>
<dbReference type="InterPro" id="IPR011008">
    <property type="entry name" value="Dimeric_a/b-barrel"/>
</dbReference>
<dbReference type="Proteomes" id="UP000254808">
    <property type="component" value="Chromosome"/>
</dbReference>
<accession>A0A345UH87</accession>
<evidence type="ECO:0000256" key="1">
    <source>
        <dbReference type="ARBA" id="ARBA00007689"/>
    </source>
</evidence>
<organism evidence="4 5">
    <name type="scientific">Cyclonatronum proteinivorum</name>
    <dbReference type="NCBI Taxonomy" id="1457365"/>
    <lineage>
        <taxon>Bacteria</taxon>
        <taxon>Pseudomonadati</taxon>
        <taxon>Balneolota</taxon>
        <taxon>Balneolia</taxon>
        <taxon>Balneolales</taxon>
        <taxon>Cyclonatronaceae</taxon>
        <taxon>Cyclonatronum</taxon>
    </lineage>
</organism>